<dbReference type="AlphaFoldDB" id="A0AAJ5NLY7"/>
<evidence type="ECO:0000313" key="3">
    <source>
        <dbReference type="Proteomes" id="UP000266918"/>
    </source>
</evidence>
<gene>
    <name evidence="2" type="ORF">NCTC10904_00341</name>
</gene>
<feature type="transmembrane region" description="Helical" evidence="1">
    <location>
        <begin position="46"/>
        <end position="70"/>
    </location>
</feature>
<protein>
    <submittedName>
        <fullName evidence="2">Uncharacterized protein</fullName>
    </submittedName>
</protein>
<keyword evidence="1" id="KW-0812">Transmembrane</keyword>
<dbReference type="EMBL" id="LR134002">
    <property type="protein sequence ID" value="VDY70024.1"/>
    <property type="molecule type" value="Genomic_DNA"/>
</dbReference>
<evidence type="ECO:0000256" key="1">
    <source>
        <dbReference type="SAM" id="Phobius"/>
    </source>
</evidence>
<feature type="transmembrane region" description="Helical" evidence="1">
    <location>
        <begin position="82"/>
        <end position="103"/>
    </location>
</feature>
<organism evidence="2 3">
    <name type="scientific">Streptococcus sanguinis</name>
    <dbReference type="NCBI Taxonomy" id="1305"/>
    <lineage>
        <taxon>Bacteria</taxon>
        <taxon>Bacillati</taxon>
        <taxon>Bacillota</taxon>
        <taxon>Bacilli</taxon>
        <taxon>Lactobacillales</taxon>
        <taxon>Streptococcaceae</taxon>
        <taxon>Streptococcus</taxon>
    </lineage>
</organism>
<keyword evidence="1" id="KW-0472">Membrane</keyword>
<accession>A0AAJ5NLY7</accession>
<evidence type="ECO:0000313" key="2">
    <source>
        <dbReference type="EMBL" id="VDY70024.1"/>
    </source>
</evidence>
<keyword evidence="1" id="KW-1133">Transmembrane helix</keyword>
<dbReference type="RefSeq" id="WP_232011365.1">
    <property type="nucleotide sequence ID" value="NZ_LR134002.1"/>
</dbReference>
<dbReference type="Proteomes" id="UP000266918">
    <property type="component" value="Chromosome"/>
</dbReference>
<name>A0AAJ5NLY7_STRSA</name>
<reference evidence="2 3" key="1">
    <citation type="submission" date="2018-12" db="EMBL/GenBank/DDBJ databases">
        <authorList>
            <consortium name="Pathogen Informatics"/>
        </authorList>
    </citation>
    <scope>NUCLEOTIDE SEQUENCE [LARGE SCALE GENOMIC DNA]</scope>
    <source>
        <strain evidence="3">NCTC 10904</strain>
    </source>
</reference>
<sequence>MLSKNIYNNLTEISLFLEISIRESRKNKKEKVIKIMSKKSRIEKNSIFEIADWGACFLFIIVIVIGILAYNYECLGKKWTKVLEIVGGPFSLGFGFFAFERGFKMLDEYKKRIEKNRINEKTRNKNRIY</sequence>
<proteinExistence type="predicted"/>